<evidence type="ECO:0000313" key="4">
    <source>
        <dbReference type="Proteomes" id="UP000594454"/>
    </source>
</evidence>
<organism evidence="3 4">
    <name type="scientific">Hermetia illucens</name>
    <name type="common">Black soldier fly</name>
    <dbReference type="NCBI Taxonomy" id="343691"/>
    <lineage>
        <taxon>Eukaryota</taxon>
        <taxon>Metazoa</taxon>
        <taxon>Ecdysozoa</taxon>
        <taxon>Arthropoda</taxon>
        <taxon>Hexapoda</taxon>
        <taxon>Insecta</taxon>
        <taxon>Pterygota</taxon>
        <taxon>Neoptera</taxon>
        <taxon>Endopterygota</taxon>
        <taxon>Diptera</taxon>
        <taxon>Brachycera</taxon>
        <taxon>Stratiomyomorpha</taxon>
        <taxon>Stratiomyidae</taxon>
        <taxon>Hermetiinae</taxon>
        <taxon>Hermetia</taxon>
    </lineage>
</organism>
<dbReference type="Proteomes" id="UP000594454">
    <property type="component" value="Chromosome 1"/>
</dbReference>
<evidence type="ECO:0000259" key="2">
    <source>
        <dbReference type="PROSITE" id="PS50106"/>
    </source>
</evidence>
<dbReference type="Pfam" id="PF00595">
    <property type="entry name" value="PDZ"/>
    <property type="match status" value="2"/>
</dbReference>
<dbReference type="Gene3D" id="2.30.42.10">
    <property type="match status" value="2"/>
</dbReference>
<dbReference type="PANTHER" id="PTHR12345">
    <property type="entry name" value="SYNTENIN RELATED"/>
    <property type="match status" value="1"/>
</dbReference>
<dbReference type="SUPFAM" id="SSF50156">
    <property type="entry name" value="PDZ domain-like"/>
    <property type="match status" value="2"/>
</dbReference>
<dbReference type="OrthoDB" id="10059177at2759"/>
<dbReference type="PROSITE" id="PS50106">
    <property type="entry name" value="PDZ"/>
    <property type="match status" value="2"/>
</dbReference>
<evidence type="ECO:0000256" key="1">
    <source>
        <dbReference type="ARBA" id="ARBA00022737"/>
    </source>
</evidence>
<dbReference type="CDD" id="cd06721">
    <property type="entry name" value="PDZ1_syntenin-like"/>
    <property type="match status" value="1"/>
</dbReference>
<dbReference type="GO" id="GO:0005737">
    <property type="term" value="C:cytoplasm"/>
    <property type="evidence" value="ECO:0007669"/>
    <property type="project" value="TreeGrafter"/>
</dbReference>
<dbReference type="AlphaFoldDB" id="A0A7R8U9K2"/>
<name>A0A7R8U9K2_HERIL</name>
<dbReference type="SMART" id="SM00228">
    <property type="entry name" value="PDZ"/>
    <property type="match status" value="2"/>
</dbReference>
<dbReference type="GO" id="GO:0005886">
    <property type="term" value="C:plasma membrane"/>
    <property type="evidence" value="ECO:0007669"/>
    <property type="project" value="TreeGrafter"/>
</dbReference>
<dbReference type="PANTHER" id="PTHR12345:SF3">
    <property type="entry name" value="PDZ DOMAIN-CONTAINING PROTEIN"/>
    <property type="match status" value="1"/>
</dbReference>
<feature type="domain" description="PDZ" evidence="2">
    <location>
        <begin position="205"/>
        <end position="280"/>
    </location>
</feature>
<dbReference type="InterPro" id="IPR051230">
    <property type="entry name" value="APP-Binding"/>
</dbReference>
<dbReference type="OMA" id="HKMIKKA"/>
<proteinExistence type="predicted"/>
<dbReference type="InterPro" id="IPR036034">
    <property type="entry name" value="PDZ_sf"/>
</dbReference>
<accession>A0A7R8U9K2</accession>
<dbReference type="InterPro" id="IPR001478">
    <property type="entry name" value="PDZ"/>
</dbReference>
<feature type="domain" description="PDZ" evidence="2">
    <location>
        <begin position="121"/>
        <end position="200"/>
    </location>
</feature>
<keyword evidence="1" id="KW-0677">Repeat</keyword>
<dbReference type="EMBL" id="LR899009">
    <property type="protein sequence ID" value="CAD7076644.1"/>
    <property type="molecule type" value="Genomic_DNA"/>
</dbReference>
<dbReference type="InParanoid" id="A0A7R8U9K2"/>
<sequence>MSLYPSLEDMQVSKIIETQYATSTQIQNAITASSVAEPIEQNKLNTALYPGLDTFLGLELTPEMIRANMPEYCTNSSPTSATQQIIPAASNALPAINNSIAPLSGTVALPARAHVTHNIREFILCKGPDGKVGLRVQAANNGIFVCIVVKDSPAALAGIRFGDQILQLNGTNVAGYSVDKIHKMLKQSAKNNISVIVRDRPFERTITLMKDSKGNLGFQFKNGKIVSLIKDSSAARNGVLTDHQILEVNGQSVVALKDKDIRKIMDSAGEIVKINIIPTFIYDHMIKKLSTSYLRGIMDHSVPDF</sequence>
<evidence type="ECO:0000313" key="3">
    <source>
        <dbReference type="EMBL" id="CAD7076644.1"/>
    </source>
</evidence>
<protein>
    <recommendedName>
        <fullName evidence="2">PDZ domain-containing protein</fullName>
    </recommendedName>
</protein>
<reference evidence="3 4" key="1">
    <citation type="submission" date="2020-11" db="EMBL/GenBank/DDBJ databases">
        <authorList>
            <person name="Wallbank WR R."/>
            <person name="Pardo Diaz C."/>
            <person name="Kozak K."/>
            <person name="Martin S."/>
            <person name="Jiggins C."/>
            <person name="Moest M."/>
            <person name="Warren A I."/>
            <person name="Generalovic N T."/>
            <person name="Byers J.R.P. K."/>
            <person name="Montejo-Kovacevich G."/>
            <person name="Yen C E."/>
        </authorList>
    </citation>
    <scope>NUCLEOTIDE SEQUENCE [LARGE SCALE GENOMIC DNA]</scope>
</reference>
<gene>
    <name evidence="3" type="ORF">HERILL_LOCUS44</name>
</gene>
<keyword evidence="4" id="KW-1185">Reference proteome</keyword>
<dbReference type="CDD" id="cd06794">
    <property type="entry name" value="PDZ2_syntenin-like"/>
    <property type="match status" value="1"/>
</dbReference>
<dbReference type="FunFam" id="2.30.42.10:FF:000043">
    <property type="entry name" value="Syntenin-1 isoform X1"/>
    <property type="match status" value="1"/>
</dbReference>